<protein>
    <recommendedName>
        <fullName evidence="3">DNA-directed DNA polymerase</fullName>
    </recommendedName>
</protein>
<evidence type="ECO:0008006" key="3">
    <source>
        <dbReference type="Google" id="ProtNLM"/>
    </source>
</evidence>
<dbReference type="PANTHER" id="PTHR31511:SF12">
    <property type="entry name" value="RHO TERMINATION FACTOR N-TERMINAL DOMAIN-CONTAINING PROTEIN"/>
    <property type="match status" value="1"/>
</dbReference>
<gene>
    <name evidence="1" type="ORF">NQ315_002674</name>
</gene>
<feature type="non-terminal residue" evidence="1">
    <location>
        <position position="1"/>
    </location>
</feature>
<dbReference type="EMBL" id="JANEYG010000087">
    <property type="protein sequence ID" value="KAJ8913768.1"/>
    <property type="molecule type" value="Genomic_DNA"/>
</dbReference>
<comment type="caution">
    <text evidence="1">The sequence shown here is derived from an EMBL/GenBank/DDBJ whole genome shotgun (WGS) entry which is preliminary data.</text>
</comment>
<proteinExistence type="predicted"/>
<accession>A0AAV8VHU2</accession>
<reference evidence="1 2" key="1">
    <citation type="journal article" date="2023" name="Insect Mol. Biol.">
        <title>Genome sequencing provides insights into the evolution of gene families encoding plant cell wall-degrading enzymes in longhorned beetles.</title>
        <authorList>
            <person name="Shin N.R."/>
            <person name="Okamura Y."/>
            <person name="Kirsch R."/>
            <person name="Pauchet Y."/>
        </authorList>
    </citation>
    <scope>NUCLEOTIDE SEQUENCE [LARGE SCALE GENOMIC DNA]</scope>
    <source>
        <strain evidence="1">EAD_L_NR</strain>
    </source>
</reference>
<keyword evidence="2" id="KW-1185">Reference proteome</keyword>
<evidence type="ECO:0000313" key="2">
    <source>
        <dbReference type="Proteomes" id="UP001159042"/>
    </source>
</evidence>
<dbReference type="AlphaFoldDB" id="A0AAV8VHU2"/>
<dbReference type="PANTHER" id="PTHR31511">
    <property type="entry name" value="PROTEIN CBG23764"/>
    <property type="match status" value="1"/>
</dbReference>
<name>A0AAV8VHU2_9CUCU</name>
<dbReference type="Proteomes" id="UP001159042">
    <property type="component" value="Unassembled WGS sequence"/>
</dbReference>
<evidence type="ECO:0000313" key="1">
    <source>
        <dbReference type="EMBL" id="KAJ8913768.1"/>
    </source>
</evidence>
<organism evidence="1 2">
    <name type="scientific">Exocentrus adspersus</name>
    <dbReference type="NCBI Taxonomy" id="1586481"/>
    <lineage>
        <taxon>Eukaryota</taxon>
        <taxon>Metazoa</taxon>
        <taxon>Ecdysozoa</taxon>
        <taxon>Arthropoda</taxon>
        <taxon>Hexapoda</taxon>
        <taxon>Insecta</taxon>
        <taxon>Pterygota</taxon>
        <taxon>Neoptera</taxon>
        <taxon>Endopterygota</taxon>
        <taxon>Coleoptera</taxon>
        <taxon>Polyphaga</taxon>
        <taxon>Cucujiformia</taxon>
        <taxon>Chrysomeloidea</taxon>
        <taxon>Cerambycidae</taxon>
        <taxon>Lamiinae</taxon>
        <taxon>Acanthocinini</taxon>
        <taxon>Exocentrus</taxon>
    </lineage>
</organism>
<sequence>LAYLLLPTKEDFYDKLNQEHIISDSEYQRAQNTWNYSDIYLKSDMLMLCDVFENFRTISLDKYKLDPAQYYTAPGHSWDAMLKLTNIELELLTDVTMIQFFKKGLRGGISQCTGRKHIANNTFLPNYDPSEPSSFIAYLDATNLYGHSMSQCLPTGGFRWLTELLE</sequence>